<dbReference type="InterPro" id="IPR000571">
    <property type="entry name" value="Znf_CCCH"/>
</dbReference>
<sequence>MGVPSDFQYVSNGYIEILLSVIVVSISLAAYYQFSKDISSAQRHKYSSRTSNQNTVLQQDALTTTGHDVPDASKRDITQQYATNIHSNSTLPSGMVGGQGNTISGLHSDISSGAATVDKAEKLVADCQSSKKFTVETGSVGLSDEKSTYMMEAVISNSATFCPLMAHMNEWSEKETTTTTSAEPFITATEPNLQDLGMNQSMNGAPLATVKCTAPRSVDMECLQQLSVHGKLDKDWGVGKIDDQIQEANNDSDDGTTQAKVEVDTSAESSIHQTNNSTNHLELPHLTQTDGKINTNGSLEKLVMEAYNKEKNDKPAISSDYTEPPSLNVSPTYGNTATHRISVKAKTSPSKKTKQHVRADASSFTNTRLDATPLHPPITDNKSKQDMTRLERIDQQRQPYVALYKSRCEFWPGCTNNHCKYYHPFMECRNGNACKFGKKCIFLHSKDYLDHRSLKQVEQAKKKSKTKSNIKKTGDKLHGNQVKTLKKPIE</sequence>
<keyword evidence="1" id="KW-0479">Metal-binding</keyword>
<keyword evidence="3" id="KW-0472">Membrane</keyword>
<reference evidence="5 6" key="1">
    <citation type="submission" date="2016-07" db="EMBL/GenBank/DDBJ databases">
        <title>Pervasive Adenine N6-methylation of Active Genes in Fungi.</title>
        <authorList>
            <consortium name="DOE Joint Genome Institute"/>
            <person name="Mondo S.J."/>
            <person name="Dannebaum R.O."/>
            <person name="Kuo R.C."/>
            <person name="Labutti K."/>
            <person name="Haridas S."/>
            <person name="Kuo A."/>
            <person name="Salamov A."/>
            <person name="Ahrendt S.R."/>
            <person name="Lipzen A."/>
            <person name="Sullivan W."/>
            <person name="Andreopoulos W.B."/>
            <person name="Clum A."/>
            <person name="Lindquist E."/>
            <person name="Daum C."/>
            <person name="Ramamoorthy G.K."/>
            <person name="Gryganskyi A."/>
            <person name="Culley D."/>
            <person name="Magnuson J.K."/>
            <person name="James T.Y."/>
            <person name="O'Malley M.A."/>
            <person name="Stajich J.E."/>
            <person name="Spatafora J.W."/>
            <person name="Visel A."/>
            <person name="Grigoriev I.V."/>
        </authorList>
    </citation>
    <scope>NUCLEOTIDE SEQUENCE [LARGE SCALE GENOMIC DNA]</scope>
    <source>
        <strain evidence="5 6">NRRL 1336</strain>
    </source>
</reference>
<keyword evidence="3" id="KW-1133">Transmembrane helix</keyword>
<keyword evidence="6" id="KW-1185">Reference proteome</keyword>
<dbReference type="GO" id="GO:0008270">
    <property type="term" value="F:zinc ion binding"/>
    <property type="evidence" value="ECO:0007669"/>
    <property type="project" value="UniProtKB-KW"/>
</dbReference>
<evidence type="ECO:0000256" key="1">
    <source>
        <dbReference type="PROSITE-ProRule" id="PRU00723"/>
    </source>
</evidence>
<feature type="compositionally biased region" description="Polar residues" evidence="2">
    <location>
        <begin position="319"/>
        <end position="334"/>
    </location>
</feature>
<feature type="zinc finger region" description="C3H1-type" evidence="1">
    <location>
        <begin position="418"/>
        <end position="447"/>
    </location>
</feature>
<organism evidence="5 6">
    <name type="scientific">Absidia repens</name>
    <dbReference type="NCBI Taxonomy" id="90262"/>
    <lineage>
        <taxon>Eukaryota</taxon>
        <taxon>Fungi</taxon>
        <taxon>Fungi incertae sedis</taxon>
        <taxon>Mucoromycota</taxon>
        <taxon>Mucoromycotina</taxon>
        <taxon>Mucoromycetes</taxon>
        <taxon>Mucorales</taxon>
        <taxon>Cunninghamellaceae</taxon>
        <taxon>Absidia</taxon>
    </lineage>
</organism>
<protein>
    <recommendedName>
        <fullName evidence="4">C3H1-type domain-containing protein</fullName>
    </recommendedName>
</protein>
<comment type="caution">
    <text evidence="5">The sequence shown here is derived from an EMBL/GenBank/DDBJ whole genome shotgun (WGS) entry which is preliminary data.</text>
</comment>
<evidence type="ECO:0000313" key="5">
    <source>
        <dbReference type="EMBL" id="ORZ10090.1"/>
    </source>
</evidence>
<proteinExistence type="predicted"/>
<dbReference type="Proteomes" id="UP000193560">
    <property type="component" value="Unassembled WGS sequence"/>
</dbReference>
<name>A0A1X2I658_9FUNG</name>
<feature type="region of interest" description="Disordered" evidence="2">
    <location>
        <begin position="314"/>
        <end position="334"/>
    </location>
</feature>
<accession>A0A1X2I658</accession>
<gene>
    <name evidence="5" type="ORF">BCR42DRAFT_395815</name>
</gene>
<evidence type="ECO:0000256" key="3">
    <source>
        <dbReference type="SAM" id="Phobius"/>
    </source>
</evidence>
<feature type="transmembrane region" description="Helical" evidence="3">
    <location>
        <begin position="14"/>
        <end position="34"/>
    </location>
</feature>
<dbReference type="OrthoDB" id="438553at2759"/>
<keyword evidence="1" id="KW-0863">Zinc-finger</keyword>
<dbReference type="AlphaFoldDB" id="A0A1X2I658"/>
<dbReference type="EMBL" id="MCGE01000025">
    <property type="protein sequence ID" value="ORZ10090.1"/>
    <property type="molecule type" value="Genomic_DNA"/>
</dbReference>
<keyword evidence="1" id="KW-0862">Zinc</keyword>
<feature type="region of interest" description="Disordered" evidence="2">
    <location>
        <begin position="458"/>
        <end position="490"/>
    </location>
</feature>
<dbReference type="STRING" id="90262.A0A1X2I658"/>
<feature type="domain" description="C3H1-type" evidence="4">
    <location>
        <begin position="418"/>
        <end position="447"/>
    </location>
</feature>
<keyword evidence="3" id="KW-0812">Transmembrane</keyword>
<dbReference type="Gene3D" id="4.10.1000.40">
    <property type="match status" value="1"/>
</dbReference>
<evidence type="ECO:0000313" key="6">
    <source>
        <dbReference type="Proteomes" id="UP000193560"/>
    </source>
</evidence>
<evidence type="ECO:0000259" key="4">
    <source>
        <dbReference type="PROSITE" id="PS50103"/>
    </source>
</evidence>
<evidence type="ECO:0000256" key="2">
    <source>
        <dbReference type="SAM" id="MobiDB-lite"/>
    </source>
</evidence>
<dbReference type="PROSITE" id="PS50103">
    <property type="entry name" value="ZF_C3H1"/>
    <property type="match status" value="1"/>
</dbReference>